<evidence type="ECO:0000313" key="2">
    <source>
        <dbReference type="EMBL" id="KAJ1701626.1"/>
    </source>
</evidence>
<feature type="region of interest" description="Disordered" evidence="1">
    <location>
        <begin position="148"/>
        <end position="183"/>
    </location>
</feature>
<dbReference type="PANTHER" id="PTHR21277">
    <property type="entry name" value="TRANSCRIPTIONAL ADAPTER 1"/>
    <property type="match status" value="1"/>
</dbReference>
<evidence type="ECO:0000256" key="1">
    <source>
        <dbReference type="SAM" id="MobiDB-lite"/>
    </source>
</evidence>
<name>A0A9Q0CWX2_9POAL</name>
<organism evidence="2 3">
    <name type="scientific">Rhynchospora breviuscula</name>
    <dbReference type="NCBI Taxonomy" id="2022672"/>
    <lineage>
        <taxon>Eukaryota</taxon>
        <taxon>Viridiplantae</taxon>
        <taxon>Streptophyta</taxon>
        <taxon>Embryophyta</taxon>
        <taxon>Tracheophyta</taxon>
        <taxon>Spermatophyta</taxon>
        <taxon>Magnoliopsida</taxon>
        <taxon>Liliopsida</taxon>
        <taxon>Poales</taxon>
        <taxon>Cyperaceae</taxon>
        <taxon>Cyperoideae</taxon>
        <taxon>Rhynchosporeae</taxon>
        <taxon>Rhynchospora</taxon>
    </lineage>
</organism>
<dbReference type="OrthoDB" id="10264870at2759"/>
<dbReference type="GO" id="GO:0000124">
    <property type="term" value="C:SAGA complex"/>
    <property type="evidence" value="ECO:0007669"/>
    <property type="project" value="TreeGrafter"/>
</dbReference>
<protein>
    <recommendedName>
        <fullName evidence="4">Transcriptional coactivator Hfi1/Transcriptional adapter 1</fullName>
    </recommendedName>
</protein>
<dbReference type="AlphaFoldDB" id="A0A9Q0CWX2"/>
<gene>
    <name evidence="2" type="ORF">LUZ63_001405</name>
</gene>
<dbReference type="Proteomes" id="UP001151287">
    <property type="component" value="Unassembled WGS sequence"/>
</dbReference>
<dbReference type="EMBL" id="JAMQYH010000001">
    <property type="protein sequence ID" value="KAJ1701626.1"/>
    <property type="molecule type" value="Genomic_DNA"/>
</dbReference>
<dbReference type="PANTHER" id="PTHR21277:SF44">
    <property type="entry name" value="TRANSCRIPTIONAL REGULATOR OF RNA POLII, SAGA, SUBUNIT"/>
    <property type="match status" value="1"/>
</dbReference>
<sequence length="307" mass="33658">MSTCNGLPRVDLTQLKSLLLKQLGRQKLEKYMYFLKRLLSNKLAKSEFDRLCLTTIGKENLHLHNKLIKSILQNAISGSGPPPKETLPGCSGAATKTPSGHFGDALLSPSGKGKSISSKDRKFSPLGPHGKAINGPAKAPLEVVSVEDGEEVEQTRHSPGVQSRSPIKAPFGIIPNPRPQKRPRLACPPESCFTTGELPSTRTLFMQLKRRCESEGLNVTPECADMLNRALDAYLKRLIKPSVDLVGAAGRQKVVAGTSVPQNYVCETRNATIHDFRVAMEINPTLLGENWPVKLEKLNFASFKERN</sequence>
<dbReference type="GO" id="GO:0003713">
    <property type="term" value="F:transcription coactivator activity"/>
    <property type="evidence" value="ECO:0007669"/>
    <property type="project" value="TreeGrafter"/>
</dbReference>
<reference evidence="2" key="1">
    <citation type="journal article" date="2022" name="Cell">
        <title>Repeat-based holocentromeres influence genome architecture and karyotype evolution.</title>
        <authorList>
            <person name="Hofstatter P.G."/>
            <person name="Thangavel G."/>
            <person name="Lux T."/>
            <person name="Neumann P."/>
            <person name="Vondrak T."/>
            <person name="Novak P."/>
            <person name="Zhang M."/>
            <person name="Costa L."/>
            <person name="Castellani M."/>
            <person name="Scott A."/>
            <person name="Toegelov H."/>
            <person name="Fuchs J."/>
            <person name="Mata-Sucre Y."/>
            <person name="Dias Y."/>
            <person name="Vanzela A.L.L."/>
            <person name="Huettel B."/>
            <person name="Almeida C.C.S."/>
            <person name="Simkova H."/>
            <person name="Souza G."/>
            <person name="Pedrosa-Harand A."/>
            <person name="Macas J."/>
            <person name="Mayer K.F.X."/>
            <person name="Houben A."/>
            <person name="Marques A."/>
        </authorList>
    </citation>
    <scope>NUCLEOTIDE SEQUENCE</scope>
    <source>
        <strain evidence="2">RhyBre1mFocal</strain>
    </source>
</reference>
<dbReference type="GO" id="GO:0006357">
    <property type="term" value="P:regulation of transcription by RNA polymerase II"/>
    <property type="evidence" value="ECO:0007669"/>
    <property type="project" value="TreeGrafter"/>
</dbReference>
<keyword evidence="3" id="KW-1185">Reference proteome</keyword>
<accession>A0A9Q0CWX2</accession>
<dbReference type="Pfam" id="PF12767">
    <property type="entry name" value="SAGA-Tad1"/>
    <property type="match status" value="1"/>
</dbReference>
<evidence type="ECO:0000313" key="3">
    <source>
        <dbReference type="Proteomes" id="UP001151287"/>
    </source>
</evidence>
<dbReference type="CDD" id="cd22933">
    <property type="entry name" value="HFD_HFI1"/>
    <property type="match status" value="1"/>
</dbReference>
<comment type="caution">
    <text evidence="2">The sequence shown here is derived from an EMBL/GenBank/DDBJ whole genome shotgun (WGS) entry which is preliminary data.</text>
</comment>
<dbReference type="InterPro" id="IPR024738">
    <property type="entry name" value="Hfi1/Tada1"/>
</dbReference>
<evidence type="ECO:0008006" key="4">
    <source>
        <dbReference type="Google" id="ProtNLM"/>
    </source>
</evidence>
<proteinExistence type="predicted"/>
<feature type="region of interest" description="Disordered" evidence="1">
    <location>
        <begin position="79"/>
        <end position="121"/>
    </location>
</feature>